<keyword evidence="1" id="KW-0812">Transmembrane</keyword>
<keyword evidence="1" id="KW-1133">Transmembrane helix</keyword>
<accession>A0ABQ9HWG0</accession>
<dbReference type="Proteomes" id="UP001159363">
    <property type="component" value="Chromosome 3"/>
</dbReference>
<organism evidence="2 3">
    <name type="scientific">Dryococelus australis</name>
    <dbReference type="NCBI Taxonomy" id="614101"/>
    <lineage>
        <taxon>Eukaryota</taxon>
        <taxon>Metazoa</taxon>
        <taxon>Ecdysozoa</taxon>
        <taxon>Arthropoda</taxon>
        <taxon>Hexapoda</taxon>
        <taxon>Insecta</taxon>
        <taxon>Pterygota</taxon>
        <taxon>Neoptera</taxon>
        <taxon>Polyneoptera</taxon>
        <taxon>Phasmatodea</taxon>
        <taxon>Verophasmatodea</taxon>
        <taxon>Anareolatae</taxon>
        <taxon>Phasmatidae</taxon>
        <taxon>Eurycanthinae</taxon>
        <taxon>Dryococelus</taxon>
    </lineage>
</organism>
<gene>
    <name evidence="2" type="ORF">PR048_008172</name>
</gene>
<sequence length="483" mass="53679">MRVIEVNMVRRRDGGGGGDPRENLLTNGIVRHDSHLRKSDDPTRGLNPVRLGGSVVLILVIVVRVVLTVVHVVLLVVHVVLIVVHVVLIVVRIVLIVELIVVLIFLHAMHVGVYFDGCTFSHCGKISCKTVLSLWKDLQKILPCSATYERTTCTKSPFHTINHCNNGKIQFMHGDVLKNHIKNCQGSSFENQQVMSSIPPTASIVFRSVRREQCACEPGIKPTGKQYRLRKTKLRVVSSRGRYGVTLIYRGNWSCVDSRPSYHPPPIARVSQAQAGGIGFSVHLCRSIFLSLEKKPNLPRVGPALTRKSIRGSRAAVDIGRLVPVRGKIKEVYVGGGESRCSGGEEGATTPTPFSARVIPLRCAGALNNTHTRTLRVDNLASVGQGIPAIGAFKGLLTKKRDLSRICSRGVPHNVYHHDLSIAEHVWLSAWYWQHDSLHTDDGSQFCQDTDDRRVRVKRRPGQRCDPRFIVERHTAPTRRVMV</sequence>
<proteinExistence type="predicted"/>
<keyword evidence="1" id="KW-0472">Membrane</keyword>
<protein>
    <submittedName>
        <fullName evidence="2">Uncharacterized protein</fullName>
    </submittedName>
</protein>
<feature type="transmembrane region" description="Helical" evidence="1">
    <location>
        <begin position="54"/>
        <end position="76"/>
    </location>
</feature>
<comment type="caution">
    <text evidence="2">The sequence shown here is derived from an EMBL/GenBank/DDBJ whole genome shotgun (WGS) entry which is preliminary data.</text>
</comment>
<reference evidence="2 3" key="1">
    <citation type="submission" date="2023-02" db="EMBL/GenBank/DDBJ databases">
        <title>LHISI_Scaffold_Assembly.</title>
        <authorList>
            <person name="Stuart O.P."/>
            <person name="Cleave R."/>
            <person name="Magrath M.J.L."/>
            <person name="Mikheyev A.S."/>
        </authorList>
    </citation>
    <scope>NUCLEOTIDE SEQUENCE [LARGE SCALE GENOMIC DNA]</scope>
    <source>
        <strain evidence="2">Daus_M_001</strain>
        <tissue evidence="2">Leg muscle</tissue>
    </source>
</reference>
<dbReference type="EMBL" id="JARBHB010000003">
    <property type="protein sequence ID" value="KAJ8888680.1"/>
    <property type="molecule type" value="Genomic_DNA"/>
</dbReference>
<feature type="transmembrane region" description="Helical" evidence="1">
    <location>
        <begin position="82"/>
        <end position="106"/>
    </location>
</feature>
<evidence type="ECO:0000313" key="2">
    <source>
        <dbReference type="EMBL" id="KAJ8888680.1"/>
    </source>
</evidence>
<evidence type="ECO:0000256" key="1">
    <source>
        <dbReference type="SAM" id="Phobius"/>
    </source>
</evidence>
<keyword evidence="3" id="KW-1185">Reference proteome</keyword>
<evidence type="ECO:0000313" key="3">
    <source>
        <dbReference type="Proteomes" id="UP001159363"/>
    </source>
</evidence>
<name>A0ABQ9HWG0_9NEOP</name>